<feature type="compositionally biased region" description="Basic residues" evidence="1">
    <location>
        <begin position="266"/>
        <end position="278"/>
    </location>
</feature>
<feature type="compositionally biased region" description="Gly residues" evidence="1">
    <location>
        <begin position="177"/>
        <end position="188"/>
    </location>
</feature>
<dbReference type="InParanoid" id="A0A2K3E131"/>
<feature type="compositionally biased region" description="Polar residues" evidence="1">
    <location>
        <begin position="378"/>
        <end position="387"/>
    </location>
</feature>
<proteinExistence type="predicted"/>
<feature type="region of interest" description="Disordered" evidence="1">
    <location>
        <begin position="777"/>
        <end position="796"/>
    </location>
</feature>
<feature type="region of interest" description="Disordered" evidence="1">
    <location>
        <begin position="376"/>
        <end position="407"/>
    </location>
</feature>
<feature type="region of interest" description="Disordered" evidence="1">
    <location>
        <begin position="256"/>
        <end position="282"/>
    </location>
</feature>
<protein>
    <submittedName>
        <fullName evidence="2">Uncharacterized protein</fullName>
    </submittedName>
</protein>
<dbReference type="Gramene" id="PNW86491">
    <property type="protein sequence ID" value="PNW86491"/>
    <property type="gene ID" value="CHLRE_02g088651v5"/>
</dbReference>
<dbReference type="EMBL" id="CM008963">
    <property type="protein sequence ID" value="PNW86491.1"/>
    <property type="molecule type" value="Genomic_DNA"/>
</dbReference>
<organism evidence="2 3">
    <name type="scientific">Chlamydomonas reinhardtii</name>
    <name type="common">Chlamydomonas smithii</name>
    <dbReference type="NCBI Taxonomy" id="3055"/>
    <lineage>
        <taxon>Eukaryota</taxon>
        <taxon>Viridiplantae</taxon>
        <taxon>Chlorophyta</taxon>
        <taxon>core chlorophytes</taxon>
        <taxon>Chlorophyceae</taxon>
        <taxon>CS clade</taxon>
        <taxon>Chlamydomonadales</taxon>
        <taxon>Chlamydomonadaceae</taxon>
        <taxon>Chlamydomonas</taxon>
    </lineage>
</organism>
<feature type="compositionally biased region" description="Basic and acidic residues" evidence="1">
    <location>
        <begin position="218"/>
        <end position="229"/>
    </location>
</feature>
<dbReference type="PaxDb" id="3055-EDP06733"/>
<feature type="compositionally biased region" description="Basic residues" evidence="1">
    <location>
        <begin position="495"/>
        <end position="505"/>
    </location>
</feature>
<feature type="compositionally biased region" description="Acidic residues" evidence="1">
    <location>
        <begin position="207"/>
        <end position="217"/>
    </location>
</feature>
<feature type="region of interest" description="Disordered" evidence="1">
    <location>
        <begin position="675"/>
        <end position="719"/>
    </location>
</feature>
<reference evidence="2 3" key="1">
    <citation type="journal article" date="2007" name="Science">
        <title>The Chlamydomonas genome reveals the evolution of key animal and plant functions.</title>
        <authorList>
            <person name="Merchant S.S."/>
            <person name="Prochnik S.E."/>
            <person name="Vallon O."/>
            <person name="Harris E.H."/>
            <person name="Karpowicz S.J."/>
            <person name="Witman G.B."/>
            <person name="Terry A."/>
            <person name="Salamov A."/>
            <person name="Fritz-Laylin L.K."/>
            <person name="Marechal-Drouard L."/>
            <person name="Marshall W.F."/>
            <person name="Qu L.H."/>
            <person name="Nelson D.R."/>
            <person name="Sanderfoot A.A."/>
            <person name="Spalding M.H."/>
            <person name="Kapitonov V.V."/>
            <person name="Ren Q."/>
            <person name="Ferris P."/>
            <person name="Lindquist E."/>
            <person name="Shapiro H."/>
            <person name="Lucas S.M."/>
            <person name="Grimwood J."/>
            <person name="Schmutz J."/>
            <person name="Cardol P."/>
            <person name="Cerutti H."/>
            <person name="Chanfreau G."/>
            <person name="Chen C.L."/>
            <person name="Cognat V."/>
            <person name="Croft M.T."/>
            <person name="Dent R."/>
            <person name="Dutcher S."/>
            <person name="Fernandez E."/>
            <person name="Fukuzawa H."/>
            <person name="Gonzalez-Ballester D."/>
            <person name="Gonzalez-Halphen D."/>
            <person name="Hallmann A."/>
            <person name="Hanikenne M."/>
            <person name="Hippler M."/>
            <person name="Inwood W."/>
            <person name="Jabbari K."/>
            <person name="Kalanon M."/>
            <person name="Kuras R."/>
            <person name="Lefebvre P.A."/>
            <person name="Lemaire S.D."/>
            <person name="Lobanov A.V."/>
            <person name="Lohr M."/>
            <person name="Manuell A."/>
            <person name="Meier I."/>
            <person name="Mets L."/>
            <person name="Mittag M."/>
            <person name="Mittelmeier T."/>
            <person name="Moroney J.V."/>
            <person name="Moseley J."/>
            <person name="Napoli C."/>
            <person name="Nedelcu A.M."/>
            <person name="Niyogi K."/>
            <person name="Novoselov S.V."/>
            <person name="Paulsen I.T."/>
            <person name="Pazour G."/>
            <person name="Purton S."/>
            <person name="Ral J.P."/>
            <person name="Riano-Pachon D.M."/>
            <person name="Riekhof W."/>
            <person name="Rymarquis L."/>
            <person name="Schroda M."/>
            <person name="Stern D."/>
            <person name="Umen J."/>
            <person name="Willows R."/>
            <person name="Wilson N."/>
            <person name="Zimmer S.L."/>
            <person name="Allmer J."/>
            <person name="Balk J."/>
            <person name="Bisova K."/>
            <person name="Chen C.J."/>
            <person name="Elias M."/>
            <person name="Gendler K."/>
            <person name="Hauser C."/>
            <person name="Lamb M.R."/>
            <person name="Ledford H."/>
            <person name="Long J.C."/>
            <person name="Minagawa J."/>
            <person name="Page M.D."/>
            <person name="Pan J."/>
            <person name="Pootakham W."/>
            <person name="Roje S."/>
            <person name="Rose A."/>
            <person name="Stahlberg E."/>
            <person name="Terauchi A.M."/>
            <person name="Yang P."/>
            <person name="Ball S."/>
            <person name="Bowler C."/>
            <person name="Dieckmann C.L."/>
            <person name="Gladyshev V.N."/>
            <person name="Green P."/>
            <person name="Jorgensen R."/>
            <person name="Mayfield S."/>
            <person name="Mueller-Roeber B."/>
            <person name="Rajamani S."/>
            <person name="Sayre R.T."/>
            <person name="Brokstein P."/>
            <person name="Dubchak I."/>
            <person name="Goodstein D."/>
            <person name="Hornick L."/>
            <person name="Huang Y.W."/>
            <person name="Jhaveri J."/>
            <person name="Luo Y."/>
            <person name="Martinez D."/>
            <person name="Ngau W.C."/>
            <person name="Otillar B."/>
            <person name="Poliakov A."/>
            <person name="Porter A."/>
            <person name="Szajkowski L."/>
            <person name="Werner G."/>
            <person name="Zhou K."/>
            <person name="Grigoriev I.V."/>
            <person name="Rokhsar D.S."/>
            <person name="Grossman A.R."/>
        </authorList>
    </citation>
    <scope>NUCLEOTIDE SEQUENCE [LARGE SCALE GENOMIC DNA]</scope>
    <source>
        <strain evidence="3">CC-503</strain>
    </source>
</reference>
<dbReference type="OrthoDB" id="551215at2759"/>
<dbReference type="KEGG" id="cre:CHLRE_02g088651v5"/>
<evidence type="ECO:0000313" key="2">
    <source>
        <dbReference type="EMBL" id="PNW86491.1"/>
    </source>
</evidence>
<dbReference type="Proteomes" id="UP000006906">
    <property type="component" value="Chromosome 2"/>
</dbReference>
<feature type="region of interest" description="Disordered" evidence="1">
    <location>
        <begin position="32"/>
        <end position="52"/>
    </location>
</feature>
<accession>A0A2K3E131</accession>
<feature type="region of interest" description="Disordered" evidence="1">
    <location>
        <begin position="491"/>
        <end position="552"/>
    </location>
</feature>
<name>A0A2K3E131_CHLRE</name>
<dbReference type="RefSeq" id="XP_042927014.1">
    <property type="nucleotide sequence ID" value="XM_043059380.1"/>
</dbReference>
<evidence type="ECO:0000256" key="1">
    <source>
        <dbReference type="SAM" id="MobiDB-lite"/>
    </source>
</evidence>
<feature type="compositionally biased region" description="Low complexity" evidence="1">
    <location>
        <begin position="388"/>
        <end position="405"/>
    </location>
</feature>
<dbReference type="GeneID" id="5727440"/>
<evidence type="ECO:0000313" key="3">
    <source>
        <dbReference type="Proteomes" id="UP000006906"/>
    </source>
</evidence>
<dbReference type="AlphaFoldDB" id="A0A2K3E131"/>
<dbReference type="ExpressionAtlas" id="A0A2K3E131">
    <property type="expression patterns" value="baseline"/>
</dbReference>
<gene>
    <name evidence="2" type="ORF">CHLRE_02g088651v5</name>
</gene>
<feature type="region of interest" description="Disordered" evidence="1">
    <location>
        <begin position="173"/>
        <end position="241"/>
    </location>
</feature>
<keyword evidence="3" id="KW-1185">Reference proteome</keyword>
<sequence>MHFAAPPEGFLLFPGQHGITYKPALLPEDAAGGSTFSSEGDENTLGPLDRRSSFQLDDGSVTADCSYSSSSTFWLGSTAGSVRSRPASVFFGAGDVPSTPSGLGDAFLAQSPCYSAKLVAGHPAGAFSRRSGEYAAHTAGSYSLVSHTSAACTLGPLLEDLPTQPCAVRRTVSGQLHDGGGGSGGGSGVDSSVGAYEEDGTGREDGTDGDLDVELDDDSPHADPGERKSPHGGGGGGGRTAAAPCSYAAAVAAAGVNATSSPHTPHSAHRQHHPHGRHGAAAIGAPSAAAAMLTAADLSSVAAAAAAAAAAASMGAGGKPSPWATSLLNRARAAETRAARLESRLREQRGAMEDLQRQLGEREGQLASLRAEVAALRRQQQQHGSQLHSPQPAHAAAPHPRPQSQLQAQLAAVGARLRSSSTGGAGAGGACAGAGGSFTGGSACDDGVYVGGVAGSGGSYTCGGMVTAPPCYNAPVGPLAAAAAALTTPTTPEMHHHHHHHHHAHYSALHSSPSGDELGQLCDADRLSPPPPEQPTASPAPQSYDAAAAELTDSTEPLAPAASLPRLDTPQVSELLPCFFASSPGTGAIAIAASASGSFHLSAAAVAAAASGAAITSGPLSPVQEEDLYLASARSSASGDGAASPAMPAAQPRAAAASPFAALAAEALHAEVDRNAPPCRTSPNTGSGQPPLCGTASLPGGAGGGLLQSHQSATELRRRTDAAHRALLVSASQAHRLAAALEAERAASEALREELRDWRSCCLDNHKQLAAARRRLAAAAVPPPPPPAQADGHGSL</sequence>